<feature type="compositionally biased region" description="Basic and acidic residues" evidence="2">
    <location>
        <begin position="427"/>
        <end position="467"/>
    </location>
</feature>
<feature type="region of interest" description="Disordered" evidence="2">
    <location>
        <begin position="427"/>
        <end position="469"/>
    </location>
</feature>
<organism evidence="3 4">
    <name type="scientific">Stachybotrys chlorohalonatus (strain IBT 40285)</name>
    <dbReference type="NCBI Taxonomy" id="1283841"/>
    <lineage>
        <taxon>Eukaryota</taxon>
        <taxon>Fungi</taxon>
        <taxon>Dikarya</taxon>
        <taxon>Ascomycota</taxon>
        <taxon>Pezizomycotina</taxon>
        <taxon>Sordariomycetes</taxon>
        <taxon>Hypocreomycetidae</taxon>
        <taxon>Hypocreales</taxon>
        <taxon>Stachybotryaceae</taxon>
        <taxon>Stachybotrys</taxon>
    </lineage>
</organism>
<protein>
    <submittedName>
        <fullName evidence="3">Uncharacterized protein</fullName>
    </submittedName>
</protein>
<sequence>MAADTPSSSTSGDVAAPSVEVAAYTTLHLSAVSFLYPPNLPDIQRCACKASSPPEPIPDQSKLIRVYHTEPSVYAYNQGSYLVKETRFSTEQGWHAPSDDLVADDALFGSPVASFGWWRGGGQDDSKVWETKVYYIDNSGKLRERTNWSYFSPEVKEAFEHPLPDPGSLVPPVPGWKLTPLRDAASTDADAFPDITPLASTKLAAVRSEDKKLHIFYQASDNSIREIVHVPGTGWVTEQPAVAAAEKAKAGTPLTAITGGWAEVRVFYVGTTNLLSGAYADDHVTWEPADIPSYTIPETALLSAVGWNYASPYFEMRIYSTDDKDELYEISYSRSSGGWAPLLHSVSTTTNPGAFSTPGRNGTPLSAVAAVIVDDSWVTKVYFHPRRIIGEWDLCTKVATYNGIPKYSQGAFERRQVEEETRVKIREDEERKAREEAERQAREEAERIAREEAERKAKEEEEARKASELPNTVTLANPIALVGSLQGATQQVDDRYYKLESVFPITVYGYSSSSLYITDNGMICLDRGTDARGRRLGEPLPYRDQIPDYSIFPYWTDLLIVAGKPHGVYYEFTGEAPNRALVVEWYVTRYSQEDQYFHFNVRFEEANPGVIEFKYYDAVDKGAECTIGVQGPSAFLQFSHNEAKVFPGLKVTLDTNSQTLNKSTFQI</sequence>
<dbReference type="Pfam" id="PF07938">
    <property type="entry name" value="Fungal_lectin"/>
    <property type="match status" value="1"/>
</dbReference>
<gene>
    <name evidence="3" type="ORF">S40285_05114</name>
</gene>
<accession>A0A084QQI8</accession>
<reference evidence="3 4" key="1">
    <citation type="journal article" date="2014" name="BMC Genomics">
        <title>Comparative genome sequencing reveals chemotype-specific gene clusters in the toxigenic black mold Stachybotrys.</title>
        <authorList>
            <person name="Semeiks J."/>
            <person name="Borek D."/>
            <person name="Otwinowski Z."/>
            <person name="Grishin N.V."/>
        </authorList>
    </citation>
    <scope>NUCLEOTIDE SEQUENCE [LARGE SCALE GENOMIC DNA]</scope>
    <source>
        <strain evidence="3 4">IBT 40285</strain>
    </source>
</reference>
<dbReference type="SUPFAM" id="SSF89372">
    <property type="entry name" value="Fucose-specific lectin"/>
    <property type="match status" value="1"/>
</dbReference>
<keyword evidence="4" id="KW-1185">Reference proteome</keyword>
<evidence type="ECO:0000313" key="3">
    <source>
        <dbReference type="EMBL" id="KFA66223.1"/>
    </source>
</evidence>
<comment type="similarity">
    <text evidence="1">Belongs to the fungal fucose-specific lectin family.</text>
</comment>
<dbReference type="Gene3D" id="2.120.10.70">
    <property type="entry name" value="Fucose-specific lectin"/>
    <property type="match status" value="2"/>
</dbReference>
<evidence type="ECO:0000256" key="2">
    <source>
        <dbReference type="SAM" id="MobiDB-lite"/>
    </source>
</evidence>
<dbReference type="Proteomes" id="UP000028524">
    <property type="component" value="Unassembled WGS sequence"/>
</dbReference>
<dbReference type="OMA" id="PWERINH"/>
<dbReference type="AlphaFoldDB" id="A0A084QQI8"/>
<proteinExistence type="inferred from homology"/>
<dbReference type="InterPro" id="IPR012475">
    <property type="entry name" value="Fungal_lectin"/>
</dbReference>
<dbReference type="EMBL" id="KL660471">
    <property type="protein sequence ID" value="KFA66223.1"/>
    <property type="molecule type" value="Genomic_DNA"/>
</dbReference>
<dbReference type="InParanoid" id="A0A084QQI8"/>
<dbReference type="STRING" id="1283841.A0A084QQI8"/>
<dbReference type="OrthoDB" id="10031947at2759"/>
<dbReference type="HOGENOM" id="CLU_411706_0_0_1"/>
<evidence type="ECO:0000256" key="1">
    <source>
        <dbReference type="ARBA" id="ARBA00009042"/>
    </source>
</evidence>
<name>A0A084QQI8_STAC4</name>
<evidence type="ECO:0000313" key="4">
    <source>
        <dbReference type="Proteomes" id="UP000028524"/>
    </source>
</evidence>